<evidence type="ECO:0000313" key="2">
    <source>
        <dbReference type="EMBL" id="MCY9520899.1"/>
    </source>
</evidence>
<reference evidence="2 3" key="1">
    <citation type="submission" date="2022-05" db="EMBL/GenBank/DDBJ databases">
        <title>Genome Sequencing of Bee-Associated Microbes.</title>
        <authorList>
            <person name="Dunlap C."/>
        </authorList>
    </citation>
    <scope>NUCLEOTIDE SEQUENCE [LARGE SCALE GENOMIC DNA]</scope>
    <source>
        <strain evidence="2 3">NRRL NRS-1438</strain>
    </source>
</reference>
<evidence type="ECO:0000256" key="1">
    <source>
        <dbReference type="SAM" id="Phobius"/>
    </source>
</evidence>
<protein>
    <submittedName>
        <fullName evidence="2">HXXEE domain-containing protein</fullName>
    </submittedName>
</protein>
<accession>A0ABT4DU81</accession>
<organism evidence="2 3">
    <name type="scientific">Paenibacillus apiarius</name>
    <dbReference type="NCBI Taxonomy" id="46240"/>
    <lineage>
        <taxon>Bacteria</taxon>
        <taxon>Bacillati</taxon>
        <taxon>Bacillota</taxon>
        <taxon>Bacilli</taxon>
        <taxon>Bacillales</taxon>
        <taxon>Paenibacillaceae</taxon>
        <taxon>Paenibacillus</taxon>
    </lineage>
</organism>
<keyword evidence="1" id="KW-0812">Transmembrane</keyword>
<dbReference type="EMBL" id="JAMDLW010000019">
    <property type="protein sequence ID" value="MCY9520899.1"/>
    <property type="molecule type" value="Genomic_DNA"/>
</dbReference>
<feature type="transmembrane region" description="Helical" evidence="1">
    <location>
        <begin position="6"/>
        <end position="24"/>
    </location>
</feature>
<dbReference type="Pfam" id="PF13787">
    <property type="entry name" value="HXXEE"/>
    <property type="match status" value="1"/>
</dbReference>
<comment type="caution">
    <text evidence="2">The sequence shown here is derived from an EMBL/GenBank/DDBJ whole genome shotgun (WGS) entry which is preliminary data.</text>
</comment>
<gene>
    <name evidence="2" type="ORF">M5X09_14670</name>
</gene>
<feature type="transmembrane region" description="Helical" evidence="1">
    <location>
        <begin position="130"/>
        <end position="153"/>
    </location>
</feature>
<keyword evidence="1" id="KW-0472">Membrane</keyword>
<dbReference type="RefSeq" id="WP_087435588.1">
    <property type="nucleotide sequence ID" value="NZ_JAMDLV010000036.1"/>
</dbReference>
<proteinExistence type="predicted"/>
<dbReference type="Proteomes" id="UP001207626">
    <property type="component" value="Unassembled WGS sequence"/>
</dbReference>
<evidence type="ECO:0000313" key="3">
    <source>
        <dbReference type="Proteomes" id="UP001207626"/>
    </source>
</evidence>
<feature type="transmembrane region" description="Helical" evidence="1">
    <location>
        <begin position="72"/>
        <end position="93"/>
    </location>
</feature>
<sequence>MSSSILILFLFGITLHNLEEAVWLTRRTSKATKMKMHAPVQQDQFLFGLFTVTALAYLVTVLYIFYPSNLMFKYAYFGFLGAMICNIIFPHLISTMIERCYSPGLFTGISVIIPTNLFIIKTGFDTNTLTAAHFIVGTLCVGVILLLTIPLSFKLGKKLITY</sequence>
<feature type="transmembrane region" description="Helical" evidence="1">
    <location>
        <begin position="105"/>
        <end position="124"/>
    </location>
</feature>
<keyword evidence="3" id="KW-1185">Reference proteome</keyword>
<name>A0ABT4DU81_9BACL</name>
<keyword evidence="1" id="KW-1133">Transmembrane helix</keyword>
<dbReference type="InterPro" id="IPR025671">
    <property type="entry name" value="HXXEE"/>
</dbReference>
<feature type="transmembrane region" description="Helical" evidence="1">
    <location>
        <begin position="45"/>
        <end position="66"/>
    </location>
</feature>